<protein>
    <recommendedName>
        <fullName evidence="5">Ferritin</fullName>
    </recommendedName>
</protein>
<keyword evidence="4 5" id="KW-0408">Iron</keyword>
<evidence type="ECO:0000256" key="3">
    <source>
        <dbReference type="ARBA" id="ARBA00047045"/>
    </source>
</evidence>
<name>A0A9X9M2F5_GULGU</name>
<accession>A0A9X9M2F5</accession>
<evidence type="ECO:0000259" key="7">
    <source>
        <dbReference type="PROSITE" id="PS50905"/>
    </source>
</evidence>
<comment type="similarity">
    <text evidence="5">Belongs to the ferritin family.</text>
</comment>
<dbReference type="SUPFAM" id="SSF47240">
    <property type="entry name" value="Ferritin-like"/>
    <property type="match status" value="1"/>
</dbReference>
<evidence type="ECO:0000256" key="2">
    <source>
        <dbReference type="ARBA" id="ARBA00045578"/>
    </source>
</evidence>
<dbReference type="GO" id="GO:0044754">
    <property type="term" value="C:autolysosome"/>
    <property type="evidence" value="ECO:0007669"/>
    <property type="project" value="UniProtKB-SubCell"/>
</dbReference>
<evidence type="ECO:0000256" key="1">
    <source>
        <dbReference type="ARBA" id="ARBA00044942"/>
    </source>
</evidence>
<proteinExistence type="inferred from homology"/>
<dbReference type="GO" id="GO:0008198">
    <property type="term" value="F:ferrous iron binding"/>
    <property type="evidence" value="ECO:0007669"/>
    <property type="project" value="TreeGrafter"/>
</dbReference>
<feature type="binding site" evidence="4">
    <location>
        <position position="55"/>
    </location>
    <ligand>
        <name>Fe cation</name>
        <dbReference type="ChEBI" id="CHEBI:24875"/>
        <label>1</label>
    </ligand>
</feature>
<dbReference type="InterPro" id="IPR009040">
    <property type="entry name" value="Ferritin-like_diiron"/>
</dbReference>
<dbReference type="EMBL" id="CYRY02038517">
    <property type="protein sequence ID" value="VCX30581.1"/>
    <property type="molecule type" value="Genomic_DNA"/>
</dbReference>
<evidence type="ECO:0000313" key="9">
    <source>
        <dbReference type="Proteomes" id="UP000269945"/>
    </source>
</evidence>
<comment type="caution">
    <text evidence="8">The sequence shown here is derived from an EMBL/GenBank/DDBJ whole genome shotgun (WGS) entry which is preliminary data.</text>
</comment>
<organism evidence="8 9">
    <name type="scientific">Gulo gulo</name>
    <name type="common">Wolverine</name>
    <name type="synonym">Gluton</name>
    <dbReference type="NCBI Taxonomy" id="48420"/>
    <lineage>
        <taxon>Eukaryota</taxon>
        <taxon>Metazoa</taxon>
        <taxon>Chordata</taxon>
        <taxon>Craniata</taxon>
        <taxon>Vertebrata</taxon>
        <taxon>Euteleostomi</taxon>
        <taxon>Mammalia</taxon>
        <taxon>Eutheria</taxon>
        <taxon>Laurasiatheria</taxon>
        <taxon>Carnivora</taxon>
        <taxon>Caniformia</taxon>
        <taxon>Musteloidea</taxon>
        <taxon>Mustelidae</taxon>
        <taxon>Guloninae</taxon>
        <taxon>Gulo</taxon>
    </lineage>
</organism>
<comment type="function">
    <text evidence="2">Stores iron in a soluble, non-toxic, readily available form. Important for iron homeostasis. Iron is taken up in the ferrous form and deposited as ferric hydroxides after oxidation. Also plays a role in delivery of iron to cells. Mediates iron uptake in capsule cells of the developing kidney. Delivery to lysosomes by the cargo receptor NCOA4 for autophagic degradation and release or iron.</text>
</comment>
<dbReference type="InterPro" id="IPR012347">
    <property type="entry name" value="Ferritin-like"/>
</dbReference>
<dbReference type="PANTHER" id="PTHR11431">
    <property type="entry name" value="FERRITIN"/>
    <property type="match status" value="1"/>
</dbReference>
<evidence type="ECO:0000313" key="8">
    <source>
        <dbReference type="EMBL" id="VCX30581.1"/>
    </source>
</evidence>
<dbReference type="GO" id="GO:0006826">
    <property type="term" value="P:iron ion transport"/>
    <property type="evidence" value="ECO:0007669"/>
    <property type="project" value="InterPro"/>
</dbReference>
<dbReference type="PANTHER" id="PTHR11431:SF47">
    <property type="entry name" value="FERRITIN LIGHT CHAIN"/>
    <property type="match status" value="1"/>
</dbReference>
<feature type="non-terminal residue" evidence="8">
    <location>
        <position position="1"/>
    </location>
</feature>
<keyword evidence="5" id="KW-0409">Iron storage</keyword>
<reference evidence="8 9" key="1">
    <citation type="submission" date="2018-10" db="EMBL/GenBank/DDBJ databases">
        <authorList>
            <person name="Ekblom R."/>
            <person name="Jareborg N."/>
        </authorList>
    </citation>
    <scope>NUCLEOTIDE SEQUENCE [LARGE SCALE GENOMIC DNA]</scope>
    <source>
        <tissue evidence="8">Muscle</tissue>
    </source>
</reference>
<dbReference type="InterPro" id="IPR009078">
    <property type="entry name" value="Ferritin-like_SF"/>
</dbReference>
<evidence type="ECO:0000256" key="4">
    <source>
        <dbReference type="PIRSR" id="PIRSR601519-1"/>
    </source>
</evidence>
<dbReference type="PROSITE" id="PS50905">
    <property type="entry name" value="FERRITIN_LIKE"/>
    <property type="match status" value="1"/>
</dbReference>
<comment type="subunit">
    <text evidence="3">Oligomer of 24 subunits. There are two types of subunits: L (light) chain and H (heavy) chain. The major chain can be light or heavy, depending on the species and tissue type. The functional molecule forms a roughly spherical shell with a diameter of 12 nm and contains a central cavity into which the insoluble mineral iron core is deposited. Interacts with NCOA4.</text>
</comment>
<evidence type="ECO:0000256" key="6">
    <source>
        <dbReference type="SAM" id="MobiDB-lite"/>
    </source>
</evidence>
<evidence type="ECO:0000256" key="5">
    <source>
        <dbReference type="RuleBase" id="RU361145"/>
    </source>
</evidence>
<keyword evidence="9" id="KW-1185">Reference proteome</keyword>
<comment type="subcellular location">
    <subcellularLocation>
        <location evidence="1">Autolysosome</location>
    </subcellularLocation>
</comment>
<sequence length="124" mass="14111">HFFHELTKEKHEDSESSRKRQNHHRGLVLFRDLQKPSQNEWGKTVNAMKAALVLEKNLLGLQALGTSHPGEDSYLCAFLESPFQDEDVKLIKNMGDHLTNLCRLSGPQAGLGGYLFKRLILKQD</sequence>
<dbReference type="GO" id="GO:0008199">
    <property type="term" value="F:ferric iron binding"/>
    <property type="evidence" value="ECO:0007669"/>
    <property type="project" value="InterPro"/>
</dbReference>
<dbReference type="AlphaFoldDB" id="A0A9X9M2F5"/>
<dbReference type="GO" id="GO:0006879">
    <property type="term" value="P:intracellular iron ion homeostasis"/>
    <property type="evidence" value="ECO:0007669"/>
    <property type="project" value="UniProtKB-KW"/>
</dbReference>
<gene>
    <name evidence="8" type="ORF">BN2614_LOCUS1</name>
</gene>
<dbReference type="Gene3D" id="1.20.1260.10">
    <property type="match status" value="1"/>
</dbReference>
<feature type="domain" description="Ferritin-like diiron" evidence="7">
    <location>
        <begin position="1"/>
        <end position="105"/>
    </location>
</feature>
<keyword evidence="4 5" id="KW-0479">Metal-binding</keyword>
<dbReference type="InterPro" id="IPR001519">
    <property type="entry name" value="Ferritin"/>
</dbReference>
<feature type="compositionally biased region" description="Basic and acidic residues" evidence="6">
    <location>
        <begin position="1"/>
        <end position="18"/>
    </location>
</feature>
<feature type="region of interest" description="Disordered" evidence="6">
    <location>
        <begin position="1"/>
        <end position="25"/>
    </location>
</feature>
<dbReference type="Proteomes" id="UP000269945">
    <property type="component" value="Unassembled WGS sequence"/>
</dbReference>